<dbReference type="Proteomes" id="UP000626109">
    <property type="component" value="Unassembled WGS sequence"/>
</dbReference>
<dbReference type="Pfam" id="PF12796">
    <property type="entry name" value="Ank_2"/>
    <property type="match status" value="2"/>
</dbReference>
<dbReference type="PANTHER" id="PTHR24198">
    <property type="entry name" value="ANKYRIN REPEAT AND PROTEIN KINASE DOMAIN-CONTAINING PROTEIN"/>
    <property type="match status" value="1"/>
</dbReference>
<accession>A0A813EJ93</accession>
<feature type="repeat" description="ANK" evidence="3">
    <location>
        <begin position="612"/>
        <end position="644"/>
    </location>
</feature>
<feature type="repeat" description="ANK" evidence="3">
    <location>
        <begin position="579"/>
        <end position="611"/>
    </location>
</feature>
<evidence type="ECO:0000256" key="3">
    <source>
        <dbReference type="PROSITE-ProRule" id="PRU00023"/>
    </source>
</evidence>
<dbReference type="InterPro" id="IPR002110">
    <property type="entry name" value="Ankyrin_rpt"/>
</dbReference>
<evidence type="ECO:0000313" key="4">
    <source>
        <dbReference type="EMBL" id="CAE8597730.1"/>
    </source>
</evidence>
<feature type="repeat" description="ANK" evidence="3">
    <location>
        <begin position="544"/>
        <end position="578"/>
    </location>
</feature>
<dbReference type="InterPro" id="IPR036770">
    <property type="entry name" value="Ankyrin_rpt-contain_sf"/>
</dbReference>
<name>A0A813EJ93_POLGL</name>
<reference evidence="4" key="1">
    <citation type="submission" date="2021-02" db="EMBL/GenBank/DDBJ databases">
        <authorList>
            <person name="Dougan E. K."/>
            <person name="Rhodes N."/>
            <person name="Thang M."/>
            <person name="Chan C."/>
        </authorList>
    </citation>
    <scope>NUCLEOTIDE SEQUENCE</scope>
</reference>
<dbReference type="PROSITE" id="PS50088">
    <property type="entry name" value="ANK_REPEAT"/>
    <property type="match status" value="4"/>
</dbReference>
<feature type="repeat" description="ANK" evidence="3">
    <location>
        <begin position="678"/>
        <end position="710"/>
    </location>
</feature>
<dbReference type="SUPFAM" id="SSF48403">
    <property type="entry name" value="Ankyrin repeat"/>
    <property type="match status" value="1"/>
</dbReference>
<dbReference type="Gene3D" id="1.25.40.20">
    <property type="entry name" value="Ankyrin repeat-containing domain"/>
    <property type="match status" value="3"/>
</dbReference>
<keyword evidence="6" id="KW-1185">Reference proteome</keyword>
<sequence>MGGKCCRGHRVAQLRPAKETGSSDAIPRCISELDSPDAIFHYCDATQTGFLDDYELGFGMKAFGIRLSRDELREKVKQFGHSGCSLAQFKRLLQDMLASIPANGRHPRAVPHALRGISFDQLQHIEDAYVLSGWLGQQCEAFNCEHAAEISEGKEYARHENMYALDKLIVRPVTSLSDHGSLPKDLKVRACQPEPTHDCSYAELVNPTGLPVHFFVSHFWGHLFRDTMRALNLWVQHAVTTSGQTLHGVAPGSVVFWVCVFALNQHNVAEEVGSSPEEGPFNAALVLAREGAIMILDERVEPFRRIWCLYEVQRLTTLGRPLELICSEGPVRSLADQATTNEGRIAAVQYLTDIGTGLSELSAASAASSSKGDKLAIWKRIAEPWARNWSEEQFEQKATAEWFTTFDAKVSALLVAPLLQESLQRGDLQNARRYLGLGASFSSADIDRLQQIGADPRTLTVPMRHADEVSQGPLLAAAARFKHEDAVAALLALGAPVDAVDEGQWAYAALHWAAAYDFTHIVSTLLDAQASIDLPARDTHDIGNAWTPLSLAAFLGDSALCAAKMLLDRGADLQATDTKGWTALHQAVDGCHLQMASMLLERGARVDAKGDNGQTPLWATTHNDSLSMAQLLLDYRADPSTQDDNLATPLLGAANLGSHGVATLLLKSSVDVQAANKNGTTALHYASGKGHKEVVELLLNSRADSNVMNTSDETPLHLAEANGHDDVASLLWEASDHVAAVSL</sequence>
<gene>
    <name evidence="4" type="ORF">PGLA1383_LOCUS16164</name>
    <name evidence="5" type="ORF">PGLA2088_LOCUS42096</name>
</gene>
<protein>
    <submittedName>
        <fullName evidence="4">Uncharacterized protein</fullName>
    </submittedName>
</protein>
<evidence type="ECO:0000256" key="2">
    <source>
        <dbReference type="ARBA" id="ARBA00023043"/>
    </source>
</evidence>
<organism evidence="4 6">
    <name type="scientific">Polarella glacialis</name>
    <name type="common">Dinoflagellate</name>
    <dbReference type="NCBI Taxonomy" id="89957"/>
    <lineage>
        <taxon>Eukaryota</taxon>
        <taxon>Sar</taxon>
        <taxon>Alveolata</taxon>
        <taxon>Dinophyceae</taxon>
        <taxon>Suessiales</taxon>
        <taxon>Suessiaceae</taxon>
        <taxon>Polarella</taxon>
    </lineage>
</organism>
<evidence type="ECO:0000313" key="5">
    <source>
        <dbReference type="EMBL" id="CAE8721722.1"/>
    </source>
</evidence>
<proteinExistence type="predicted"/>
<dbReference type="OrthoDB" id="442382at2759"/>
<dbReference type="Proteomes" id="UP000654075">
    <property type="component" value="Unassembled WGS sequence"/>
</dbReference>
<dbReference type="PROSITE" id="PS50297">
    <property type="entry name" value="ANK_REP_REGION"/>
    <property type="match status" value="3"/>
</dbReference>
<dbReference type="EMBL" id="CAJNNV010009711">
    <property type="protein sequence ID" value="CAE8597730.1"/>
    <property type="molecule type" value="Genomic_DNA"/>
</dbReference>
<comment type="caution">
    <text evidence="4">The sequence shown here is derived from an EMBL/GenBank/DDBJ whole genome shotgun (WGS) entry which is preliminary data.</text>
</comment>
<dbReference type="Pfam" id="PF00023">
    <property type="entry name" value="Ank"/>
    <property type="match status" value="1"/>
</dbReference>
<dbReference type="EMBL" id="CAJNNW010034137">
    <property type="protein sequence ID" value="CAE8721722.1"/>
    <property type="molecule type" value="Genomic_DNA"/>
</dbReference>
<dbReference type="AlphaFoldDB" id="A0A813EJ93"/>
<dbReference type="SMART" id="SM00248">
    <property type="entry name" value="ANK"/>
    <property type="match status" value="8"/>
</dbReference>
<keyword evidence="2 3" id="KW-0040">ANK repeat</keyword>
<evidence type="ECO:0000256" key="1">
    <source>
        <dbReference type="ARBA" id="ARBA00022737"/>
    </source>
</evidence>
<evidence type="ECO:0000313" key="6">
    <source>
        <dbReference type="Proteomes" id="UP000654075"/>
    </source>
</evidence>
<keyword evidence="1" id="KW-0677">Repeat</keyword>
<dbReference type="PANTHER" id="PTHR24198:SF165">
    <property type="entry name" value="ANKYRIN REPEAT-CONTAINING PROTEIN-RELATED"/>
    <property type="match status" value="1"/>
</dbReference>